<gene>
    <name evidence="2" type="ORF">MNB_SV-10-1422</name>
</gene>
<name>A0A1W1CHW9_9ZZZZ</name>
<evidence type="ECO:0000313" key="2">
    <source>
        <dbReference type="EMBL" id="SFV65374.1"/>
    </source>
</evidence>
<accession>A0A1W1CHW9</accession>
<reference evidence="2" key="1">
    <citation type="submission" date="2016-10" db="EMBL/GenBank/DDBJ databases">
        <authorList>
            <person name="de Groot N.N."/>
        </authorList>
    </citation>
    <scope>NUCLEOTIDE SEQUENCE</scope>
</reference>
<dbReference type="EMBL" id="FPHL01000039">
    <property type="protein sequence ID" value="SFV65374.1"/>
    <property type="molecule type" value="Genomic_DNA"/>
</dbReference>
<feature type="region of interest" description="Disordered" evidence="1">
    <location>
        <begin position="126"/>
        <end position="145"/>
    </location>
</feature>
<evidence type="ECO:0000256" key="1">
    <source>
        <dbReference type="SAM" id="MobiDB-lite"/>
    </source>
</evidence>
<dbReference type="AlphaFoldDB" id="A0A1W1CHW9"/>
<protein>
    <submittedName>
        <fullName evidence="2">Uncharacterized protein</fullName>
    </submittedName>
</protein>
<sequence length="244" mass="28760">MNEINRVTIVKSTPEVKHYRAYFARSELKPVWKKQKYLFLYNRHKHDLGLVLRHHNTYTLYHFSHRNLPVVKLKITSRHRERHMLHSFAKIGYRTADLKALGYRTKVGLRRYKGVKTLMFDVKDYRRRPKEKEANENPAQSAPGQSVALMDIDSGTTQIKPLYPYYLHYASSAELDRYLKDPHTAKTLSSSQLASLKTRLSKLRKETLLTEGSLETLIEAYKKDKDPEIKKRIMFLLKQQQSKN</sequence>
<proteinExistence type="predicted"/>
<organism evidence="2">
    <name type="scientific">hydrothermal vent metagenome</name>
    <dbReference type="NCBI Taxonomy" id="652676"/>
    <lineage>
        <taxon>unclassified sequences</taxon>
        <taxon>metagenomes</taxon>
        <taxon>ecological metagenomes</taxon>
    </lineage>
</organism>